<dbReference type="InterPro" id="IPR036163">
    <property type="entry name" value="HMA_dom_sf"/>
</dbReference>
<dbReference type="GO" id="GO:0046872">
    <property type="term" value="F:metal ion binding"/>
    <property type="evidence" value="ECO:0007669"/>
    <property type="project" value="UniProtKB-KW"/>
</dbReference>
<evidence type="ECO:0000313" key="4">
    <source>
        <dbReference type="EMBL" id="KUH59530.1"/>
    </source>
</evidence>
<dbReference type="Gene3D" id="3.30.70.100">
    <property type="match status" value="1"/>
</dbReference>
<gene>
    <name evidence="4" type="ORF">AUL39_04300</name>
</gene>
<dbReference type="CDD" id="cd00371">
    <property type="entry name" value="HMA"/>
    <property type="match status" value="1"/>
</dbReference>
<keyword evidence="2" id="KW-0812">Transmembrane</keyword>
<dbReference type="Proteomes" id="UP000054078">
    <property type="component" value="Unassembled WGS sequence"/>
</dbReference>
<dbReference type="AlphaFoldDB" id="A0A100YXK0"/>
<dbReference type="PROSITE" id="PS01047">
    <property type="entry name" value="HMA_1"/>
    <property type="match status" value="1"/>
</dbReference>
<keyword evidence="2" id="KW-0472">Membrane</keyword>
<organism evidence="4 5">
    <name type="scientific">Tractidigestivibacter scatoligenes</name>
    <name type="common">Olsenella scatoligenes</name>
    <dbReference type="NCBI Taxonomy" id="1299998"/>
    <lineage>
        <taxon>Bacteria</taxon>
        <taxon>Bacillati</taxon>
        <taxon>Actinomycetota</taxon>
        <taxon>Coriobacteriia</taxon>
        <taxon>Coriobacteriales</taxon>
        <taxon>Atopobiaceae</taxon>
        <taxon>Tractidigestivibacter</taxon>
    </lineage>
</organism>
<dbReference type="PROSITE" id="PS50846">
    <property type="entry name" value="HMA_2"/>
    <property type="match status" value="1"/>
</dbReference>
<sequence length="141" mass="15548">MPQRRYGCARRRHPVKPIDIILILAVVVVLAIAIRRFVGTATGTRDCCSGAKKSAGKQFRARTIDDKDESHYPYQADFEIGGMSCEHCVENVTRALDSVDGTWATVSLAGGRAHVRSKSPIDKNAYRKVVEEAGYRLVGLE</sequence>
<name>A0A100YXK0_TRASO</name>
<proteinExistence type="predicted"/>
<keyword evidence="5" id="KW-1185">Reference proteome</keyword>
<feature type="transmembrane region" description="Helical" evidence="2">
    <location>
        <begin position="20"/>
        <end position="38"/>
    </location>
</feature>
<comment type="caution">
    <text evidence="4">The sequence shown here is derived from an EMBL/GenBank/DDBJ whole genome shotgun (WGS) entry which is preliminary data.</text>
</comment>
<evidence type="ECO:0000259" key="3">
    <source>
        <dbReference type="PROSITE" id="PS50846"/>
    </source>
</evidence>
<dbReference type="InterPro" id="IPR006121">
    <property type="entry name" value="HMA_dom"/>
</dbReference>
<evidence type="ECO:0000256" key="1">
    <source>
        <dbReference type="ARBA" id="ARBA00022723"/>
    </source>
</evidence>
<keyword evidence="1" id="KW-0479">Metal-binding</keyword>
<dbReference type="EMBL" id="LOJF01000001">
    <property type="protein sequence ID" value="KUH59530.1"/>
    <property type="molecule type" value="Genomic_DNA"/>
</dbReference>
<evidence type="ECO:0000256" key="2">
    <source>
        <dbReference type="SAM" id="Phobius"/>
    </source>
</evidence>
<dbReference type="SUPFAM" id="SSF55008">
    <property type="entry name" value="HMA, heavy metal-associated domain"/>
    <property type="match status" value="1"/>
</dbReference>
<accession>A0A100YXK0</accession>
<evidence type="ECO:0000313" key="5">
    <source>
        <dbReference type="Proteomes" id="UP000054078"/>
    </source>
</evidence>
<reference evidence="4 5" key="1">
    <citation type="submission" date="2015-12" db="EMBL/GenBank/DDBJ databases">
        <title>Draft Genome Sequence of Olsenella scatoligenes SK9K4T; a Producer of 3-Methylindole- (skatole) and 4-Methylphenol- (p-cresol) Isolated from Pig Feces.</title>
        <authorList>
            <person name="Li X."/>
            <person name="Borg B."/>
            <person name="Canibe N."/>
        </authorList>
    </citation>
    <scope>NUCLEOTIDE SEQUENCE [LARGE SCALE GENOMIC DNA]</scope>
    <source>
        <strain evidence="4 5">SK9K4</strain>
    </source>
</reference>
<dbReference type="STRING" id="1299998.AUL39_04300"/>
<dbReference type="InterPro" id="IPR017969">
    <property type="entry name" value="Heavy-metal-associated_CS"/>
</dbReference>
<dbReference type="OrthoDB" id="9813965at2"/>
<feature type="domain" description="HMA" evidence="3">
    <location>
        <begin position="74"/>
        <end position="138"/>
    </location>
</feature>
<dbReference type="Pfam" id="PF00403">
    <property type="entry name" value="HMA"/>
    <property type="match status" value="1"/>
</dbReference>
<protein>
    <recommendedName>
        <fullName evidence="3">HMA domain-containing protein</fullName>
    </recommendedName>
</protein>
<keyword evidence="2" id="KW-1133">Transmembrane helix</keyword>